<accession>A0A0A7LCA8</accession>
<evidence type="ECO:0000256" key="6">
    <source>
        <dbReference type="ARBA" id="ARBA00022691"/>
    </source>
</evidence>
<dbReference type="InterPro" id="IPR014776">
    <property type="entry name" value="4pyrrole_Mease_sub2"/>
</dbReference>
<dbReference type="HOGENOM" id="CLU_076014_2_1_2"/>
<dbReference type="Gene3D" id="3.30.950.10">
    <property type="entry name" value="Methyltransferase, Cobalt-precorrin-4 Transmethylase, Domain 2"/>
    <property type="match status" value="1"/>
</dbReference>
<dbReference type="Pfam" id="PF00590">
    <property type="entry name" value="TP_methylase"/>
    <property type="match status" value="1"/>
</dbReference>
<dbReference type="RefSeq" id="WP_048112221.1">
    <property type="nucleotide sequence ID" value="NZ_CP010070.1"/>
</dbReference>
<keyword evidence="10" id="KW-1185">Reference proteome</keyword>
<feature type="domain" description="Tetrapyrrole methylase" evidence="8">
    <location>
        <begin position="4"/>
        <end position="210"/>
    </location>
</feature>
<reference evidence="9 10" key="1">
    <citation type="journal article" date="2014" name="Appl. Environ. Microbiol.">
        <title>Comparative Genome Analysis of 'Candidatus Methanoplasma termitum' Indicates a New Mode of Energy Metabolism in the Seventh Order of Methanogens.</title>
        <authorList>
            <person name="Lang K."/>
            <person name="Schuldes J."/>
            <person name="Klingl A."/>
            <person name="Poehlein A."/>
            <person name="Daniel R."/>
            <person name="Brune A."/>
        </authorList>
    </citation>
    <scope>NUCLEOTIDE SEQUENCE [LARGE SCALE GENOMIC DNA]</scope>
    <source>
        <strain evidence="10">Mpt1</strain>
    </source>
</reference>
<evidence type="ECO:0000256" key="5">
    <source>
        <dbReference type="ARBA" id="ARBA00022679"/>
    </source>
</evidence>
<dbReference type="CDD" id="cd11645">
    <property type="entry name" value="Precorrin_2_C20_MT"/>
    <property type="match status" value="1"/>
</dbReference>
<dbReference type="InterPro" id="IPR035996">
    <property type="entry name" value="4pyrrol_Methylase_sf"/>
</dbReference>
<dbReference type="PANTHER" id="PTHR43467">
    <property type="entry name" value="COBALT-PRECORRIN-2 C(20)-METHYLTRANSFERASE"/>
    <property type="match status" value="1"/>
</dbReference>
<dbReference type="InterPro" id="IPR006364">
    <property type="entry name" value="CobI/CbiL/CobIJ_dom"/>
</dbReference>
<dbReference type="EC" id="2.1.1.107" evidence="9"/>
<keyword evidence="4 9" id="KW-0489">Methyltransferase</keyword>
<dbReference type="GO" id="GO:0030788">
    <property type="term" value="F:precorrin-2 C20-methyltransferase activity"/>
    <property type="evidence" value="ECO:0007669"/>
    <property type="project" value="InterPro"/>
</dbReference>
<dbReference type="KEGG" id="mear:Mpt1_c07140"/>
<comment type="similarity">
    <text evidence="2 7">Belongs to the precorrin methyltransferase family.</text>
</comment>
<dbReference type="Gene3D" id="3.40.1010.10">
    <property type="entry name" value="Cobalt-precorrin-4 Transmethylase, Domain 1"/>
    <property type="match status" value="1"/>
</dbReference>
<protein>
    <submittedName>
        <fullName evidence="9">S-adenosyl-L-methionine-dependent uroporphyrinogen III methyltransferase</fullName>
        <ecNumber evidence="9">2.1.1.107</ecNumber>
    </submittedName>
</protein>
<proteinExistence type="inferred from homology"/>
<dbReference type="InterPro" id="IPR000878">
    <property type="entry name" value="4pyrrol_Mease"/>
</dbReference>
<evidence type="ECO:0000259" key="8">
    <source>
        <dbReference type="Pfam" id="PF00590"/>
    </source>
</evidence>
<evidence type="ECO:0000256" key="2">
    <source>
        <dbReference type="ARBA" id="ARBA00005879"/>
    </source>
</evidence>
<keyword evidence="6" id="KW-0949">S-adenosyl-L-methionine</keyword>
<dbReference type="GO" id="GO:0032259">
    <property type="term" value="P:methylation"/>
    <property type="evidence" value="ECO:0007669"/>
    <property type="project" value="UniProtKB-KW"/>
</dbReference>
<dbReference type="SUPFAM" id="SSF53790">
    <property type="entry name" value="Tetrapyrrole methylase"/>
    <property type="match status" value="1"/>
</dbReference>
<dbReference type="Proteomes" id="UP000030787">
    <property type="component" value="Chromosome"/>
</dbReference>
<dbReference type="AlphaFoldDB" id="A0A0A7LCA8"/>
<evidence type="ECO:0000256" key="7">
    <source>
        <dbReference type="PIRNR" id="PIRNR036427"/>
    </source>
</evidence>
<dbReference type="GO" id="GO:0004851">
    <property type="term" value="F:uroporphyrin-III C-methyltransferase activity"/>
    <property type="evidence" value="ECO:0007669"/>
    <property type="project" value="UniProtKB-EC"/>
</dbReference>
<dbReference type="PANTHER" id="PTHR43467:SF2">
    <property type="entry name" value="COBALT-PRECORRIN-2 C(20)-METHYLTRANSFERASE"/>
    <property type="match status" value="1"/>
</dbReference>
<organism evidence="9 10">
    <name type="scientific">Candidatus Methanoplasma termitum</name>
    <dbReference type="NCBI Taxonomy" id="1577791"/>
    <lineage>
        <taxon>Archaea</taxon>
        <taxon>Methanobacteriati</taxon>
        <taxon>Thermoplasmatota</taxon>
        <taxon>Thermoplasmata</taxon>
        <taxon>Methanomassiliicoccales</taxon>
        <taxon>Methanomassiliicoccaceae</taxon>
        <taxon>Candidatus Methanoplasma</taxon>
    </lineage>
</organism>
<gene>
    <name evidence="9" type="ORF">Mpt1_c07140</name>
</gene>
<dbReference type="PIRSF" id="PIRSF036427">
    <property type="entry name" value="Precrrn-2_mtase"/>
    <property type="match status" value="1"/>
</dbReference>
<dbReference type="InterPro" id="IPR014777">
    <property type="entry name" value="4pyrrole_Mease_sub1"/>
</dbReference>
<dbReference type="InterPro" id="IPR012382">
    <property type="entry name" value="CobI/CbiL"/>
</dbReference>
<keyword evidence="5 9" id="KW-0808">Transferase</keyword>
<name>A0A0A7LCA8_9ARCH</name>
<keyword evidence="3" id="KW-0169">Cobalamin biosynthesis</keyword>
<evidence type="ECO:0000313" key="10">
    <source>
        <dbReference type="Proteomes" id="UP000030787"/>
    </source>
</evidence>
<sequence length="235" mass="25518">MAGKLYGVSVGPGDPELITIKAKRCIESSDVIAYPVRERGEESTALNIVKGAIDLSGKRIEGILFEMSPDPSVRESNYKEAVKKVASLLDEGDVSMINLGDATVFSTYMHVSMDISEMGYETETIPGVTSFCTGAAEANIPLVIDNEGLAIVPMAKGGDKVFKALRDFDNIVVMKAFNSMRTLASMMNELGIPHENAVVVSNVSMKDQYIGKFDPERKYGYFTTVIIKKNGGTVR</sequence>
<evidence type="ECO:0000256" key="4">
    <source>
        <dbReference type="ARBA" id="ARBA00022603"/>
    </source>
</evidence>
<evidence type="ECO:0000256" key="1">
    <source>
        <dbReference type="ARBA" id="ARBA00004953"/>
    </source>
</evidence>
<dbReference type="OrthoDB" id="23546at2157"/>
<comment type="pathway">
    <text evidence="1">Cofactor biosynthesis; adenosylcobalamin biosynthesis.</text>
</comment>
<dbReference type="NCBIfam" id="TIGR01467">
    <property type="entry name" value="cobI_cbiL"/>
    <property type="match status" value="1"/>
</dbReference>
<evidence type="ECO:0000313" key="9">
    <source>
        <dbReference type="EMBL" id="AIZ56598.1"/>
    </source>
</evidence>
<dbReference type="GeneID" id="24818382"/>
<evidence type="ECO:0000256" key="3">
    <source>
        <dbReference type="ARBA" id="ARBA00022573"/>
    </source>
</evidence>
<dbReference type="EMBL" id="CP010070">
    <property type="protein sequence ID" value="AIZ56598.1"/>
    <property type="molecule type" value="Genomic_DNA"/>
</dbReference>
<dbReference type="UniPathway" id="UPA00148"/>
<dbReference type="GO" id="GO:0009236">
    <property type="term" value="P:cobalamin biosynthetic process"/>
    <property type="evidence" value="ECO:0007669"/>
    <property type="project" value="UniProtKB-UniRule"/>
</dbReference>
<dbReference type="STRING" id="1577791.Mpt1_c07140"/>